<dbReference type="Pfam" id="PF16822">
    <property type="entry name" value="ALGX"/>
    <property type="match status" value="1"/>
</dbReference>
<dbReference type="SUPFAM" id="SSF52266">
    <property type="entry name" value="SGNH hydrolase"/>
    <property type="match status" value="1"/>
</dbReference>
<accession>A0ABS0ILW0</accession>
<dbReference type="EMBL" id="JADQDQ010000009">
    <property type="protein sequence ID" value="MBF9239014.1"/>
    <property type="molecule type" value="Genomic_DNA"/>
</dbReference>
<evidence type="ECO:0000256" key="2">
    <source>
        <dbReference type="ARBA" id="ARBA00005182"/>
    </source>
</evidence>
<keyword evidence="4" id="KW-0732">Signal</keyword>
<name>A0ABS0ILW0_9BACT</name>
<keyword evidence="5" id="KW-0574">Periplasm</keyword>
<reference evidence="8 9" key="1">
    <citation type="submission" date="2020-11" db="EMBL/GenBank/DDBJ databases">
        <authorList>
            <person name="Kim M.K."/>
        </authorList>
    </citation>
    <scope>NUCLEOTIDE SEQUENCE [LARGE SCALE GENOMIC DNA]</scope>
    <source>
        <strain evidence="8 9">BT683</strain>
    </source>
</reference>
<comment type="subcellular location">
    <subcellularLocation>
        <location evidence="1">Periplasm</location>
    </subcellularLocation>
</comment>
<comment type="pathway">
    <text evidence="2">Glycan biosynthesis; alginate biosynthesis.</text>
</comment>
<dbReference type="Proteomes" id="UP000597617">
    <property type="component" value="Unassembled WGS sequence"/>
</dbReference>
<evidence type="ECO:0000313" key="9">
    <source>
        <dbReference type="Proteomes" id="UP000597617"/>
    </source>
</evidence>
<keyword evidence="6" id="KW-0016">Alginate biosynthesis</keyword>
<evidence type="ECO:0000256" key="1">
    <source>
        <dbReference type="ARBA" id="ARBA00004418"/>
    </source>
</evidence>
<keyword evidence="9" id="KW-1185">Reference proteome</keyword>
<sequence length="436" mass="50090">MLATNQERAKRVLLWLLLLMLLLPAVQAKFRLIQLAPLEGNFAEQAPRAVLNWQKLRDNTYQTDLERYLETRLGFREGLIRLRNQLRFTLFKASSSPFMVIGQQGVIFQDYPIKAYLGLDTIASLQIRFRVKQFKQVQQDLAARGIPLLFIMAPNKARHLAHLLPPHLPTPRLGQSNYEVFTAEMRQQGVALLDLNSLFKAWADTARYPLFSWGGTHWNAVGAALSADTITGRVEHLLHTPLPRLRAIGLPVITDTARGMDADLSRPLNMFQSLSAYPSVYPRLGPAPARPGERRPNLLLVGDSFSWGLMFFSPFIQHSFAPESRLWYYNSTVYLPDSFEHKDPAGSEVKKLDLRQQVESRQIVLVLVSEGNLYSREFELTPRLFDLYHPQSNEDKERIREIERKFVSQQSWEAQTQPGFAERMHEQAVATYYLEQ</sequence>
<proteinExistence type="predicted"/>
<evidence type="ECO:0000259" key="7">
    <source>
        <dbReference type="Pfam" id="PF16822"/>
    </source>
</evidence>
<dbReference type="RefSeq" id="WP_196283372.1">
    <property type="nucleotide sequence ID" value="NZ_JADQDQ010000009.1"/>
</dbReference>
<dbReference type="InterPro" id="IPR031811">
    <property type="entry name" value="ALGX/ALGJ_SGNH-like"/>
</dbReference>
<evidence type="ECO:0000256" key="3">
    <source>
        <dbReference type="ARBA" id="ARBA00022679"/>
    </source>
</evidence>
<evidence type="ECO:0000313" key="8">
    <source>
        <dbReference type="EMBL" id="MBF9239014.1"/>
    </source>
</evidence>
<evidence type="ECO:0000256" key="5">
    <source>
        <dbReference type="ARBA" id="ARBA00022764"/>
    </source>
</evidence>
<evidence type="ECO:0000256" key="4">
    <source>
        <dbReference type="ARBA" id="ARBA00022729"/>
    </source>
</evidence>
<feature type="domain" description="AlgX/AlgJ SGNH hydrolase-like" evidence="7">
    <location>
        <begin position="126"/>
        <end position="318"/>
    </location>
</feature>
<comment type="caution">
    <text evidence="8">The sequence shown here is derived from an EMBL/GenBank/DDBJ whole genome shotgun (WGS) entry which is preliminary data.</text>
</comment>
<gene>
    <name evidence="8" type="ORF">I2I05_16550</name>
</gene>
<protein>
    <recommendedName>
        <fullName evidence="7">AlgX/AlgJ SGNH hydrolase-like domain-containing protein</fullName>
    </recommendedName>
</protein>
<evidence type="ECO:0000256" key="6">
    <source>
        <dbReference type="ARBA" id="ARBA00022841"/>
    </source>
</evidence>
<keyword evidence="3" id="KW-0808">Transferase</keyword>
<organism evidence="8 9">
    <name type="scientific">Hymenobacter jeongseonensis</name>
    <dbReference type="NCBI Taxonomy" id="2791027"/>
    <lineage>
        <taxon>Bacteria</taxon>
        <taxon>Pseudomonadati</taxon>
        <taxon>Bacteroidota</taxon>
        <taxon>Cytophagia</taxon>
        <taxon>Cytophagales</taxon>
        <taxon>Hymenobacteraceae</taxon>
        <taxon>Hymenobacter</taxon>
    </lineage>
</organism>